<evidence type="ECO:0000313" key="1">
    <source>
        <dbReference type="EMBL" id="KAJ2769674.1"/>
    </source>
</evidence>
<dbReference type="EMBL" id="JANBUJ010000886">
    <property type="protein sequence ID" value="KAJ2769674.1"/>
    <property type="molecule type" value="Genomic_DNA"/>
</dbReference>
<name>A0ACC1JY87_9FUNG</name>
<dbReference type="Proteomes" id="UP001140234">
    <property type="component" value="Unassembled WGS sequence"/>
</dbReference>
<reference evidence="1" key="1">
    <citation type="submission" date="2022-07" db="EMBL/GenBank/DDBJ databases">
        <title>Phylogenomic reconstructions and comparative analyses of Kickxellomycotina fungi.</title>
        <authorList>
            <person name="Reynolds N.K."/>
            <person name="Stajich J.E."/>
            <person name="Barry K."/>
            <person name="Grigoriev I.V."/>
            <person name="Crous P."/>
            <person name="Smith M.E."/>
        </authorList>
    </citation>
    <scope>NUCLEOTIDE SEQUENCE</scope>
    <source>
        <strain evidence="1">CBS 109366</strain>
    </source>
</reference>
<gene>
    <name evidence="1" type="ORF">IWQ57_003006</name>
</gene>
<accession>A0ACC1JY87</accession>
<keyword evidence="2" id="KW-1185">Reference proteome</keyword>
<protein>
    <submittedName>
        <fullName evidence="1">Uncharacterized protein</fullName>
    </submittedName>
</protein>
<organism evidence="1 2">
    <name type="scientific">Coemansia nantahalensis</name>
    <dbReference type="NCBI Taxonomy" id="2789366"/>
    <lineage>
        <taxon>Eukaryota</taxon>
        <taxon>Fungi</taxon>
        <taxon>Fungi incertae sedis</taxon>
        <taxon>Zoopagomycota</taxon>
        <taxon>Kickxellomycotina</taxon>
        <taxon>Kickxellomycetes</taxon>
        <taxon>Kickxellales</taxon>
        <taxon>Kickxellaceae</taxon>
        <taxon>Coemansia</taxon>
    </lineage>
</organism>
<sequence>MDPVRLQGLVKPLLHAVLKKVHPDYFTHHPAAKAANHSAVQRLQGLLTPVLAPGTPTRNRDSAGGPLEFIVRGDGEALQTVAFEFSDWRPRGRAELQAQRAREMLALCSALGTAPGADAAKEIEDAIGQAAQSGPPAWDGAAAARLRAARAREAVQNYKRGQPAADPRAALMAAMRRVAWPPAPGSAKAARPRLDRSKVFFAAEVAPERYTGIAAHIEGLLPELEYGSWCALPMMVVDRWQDALRRGATRYPGFVVVPSDVDANAFRRYLRENLDEIRRERCARNTRHGR</sequence>
<comment type="caution">
    <text evidence="1">The sequence shown here is derived from an EMBL/GenBank/DDBJ whole genome shotgun (WGS) entry which is preliminary data.</text>
</comment>
<evidence type="ECO:0000313" key="2">
    <source>
        <dbReference type="Proteomes" id="UP001140234"/>
    </source>
</evidence>
<proteinExistence type="predicted"/>